<organism evidence="12 13">
    <name type="scientific">Kineosporia succinea</name>
    <dbReference type="NCBI Taxonomy" id="84632"/>
    <lineage>
        <taxon>Bacteria</taxon>
        <taxon>Bacillati</taxon>
        <taxon>Actinomycetota</taxon>
        <taxon>Actinomycetes</taxon>
        <taxon>Kineosporiales</taxon>
        <taxon>Kineosporiaceae</taxon>
        <taxon>Kineosporia</taxon>
    </lineage>
</organism>
<dbReference type="RefSeq" id="WP_307239989.1">
    <property type="nucleotide sequence ID" value="NZ_JAUSQZ010000001.1"/>
</dbReference>
<keyword evidence="9 10" id="KW-0234">DNA repair</keyword>
<dbReference type="SUPFAM" id="SSF52540">
    <property type="entry name" value="P-loop containing nucleoside triphosphate hydrolases"/>
    <property type="match status" value="2"/>
</dbReference>
<dbReference type="Proteomes" id="UP001235712">
    <property type="component" value="Unassembled WGS sequence"/>
</dbReference>
<comment type="caution">
    <text evidence="12">The sequence shown here is derived from an EMBL/GenBank/DDBJ whole genome shotgun (WGS) entry which is preliminary data.</text>
</comment>
<dbReference type="InterPro" id="IPR006697">
    <property type="entry name" value="RecC"/>
</dbReference>
<comment type="similarity">
    <text evidence="10">Belongs to the RecC family.</text>
</comment>
<evidence type="ECO:0000256" key="6">
    <source>
        <dbReference type="ARBA" id="ARBA00022839"/>
    </source>
</evidence>
<dbReference type="HAMAP" id="MF_01486">
    <property type="entry name" value="RecC"/>
    <property type="match status" value="1"/>
</dbReference>
<evidence type="ECO:0000259" key="11">
    <source>
        <dbReference type="Pfam" id="PF17946"/>
    </source>
</evidence>
<dbReference type="Gene3D" id="1.10.10.160">
    <property type="match status" value="1"/>
</dbReference>
<reference evidence="12 13" key="1">
    <citation type="submission" date="2023-07" db="EMBL/GenBank/DDBJ databases">
        <title>Sequencing the genomes of 1000 actinobacteria strains.</title>
        <authorList>
            <person name="Klenk H.-P."/>
        </authorList>
    </citation>
    <scope>NUCLEOTIDE SEQUENCE [LARGE SCALE GENOMIC DNA]</scope>
    <source>
        <strain evidence="12 13">DSM 44388</strain>
    </source>
</reference>
<evidence type="ECO:0000256" key="2">
    <source>
        <dbReference type="ARBA" id="ARBA00022741"/>
    </source>
</evidence>
<evidence type="ECO:0000256" key="7">
    <source>
        <dbReference type="ARBA" id="ARBA00022840"/>
    </source>
</evidence>
<dbReference type="PANTHER" id="PTHR30591:SF1">
    <property type="entry name" value="RECBCD ENZYME SUBUNIT RECC"/>
    <property type="match status" value="1"/>
</dbReference>
<keyword evidence="4 10" id="KW-0378">Hydrolase</keyword>
<dbReference type="InterPro" id="IPR027417">
    <property type="entry name" value="P-loop_NTPase"/>
</dbReference>
<evidence type="ECO:0000256" key="1">
    <source>
        <dbReference type="ARBA" id="ARBA00022722"/>
    </source>
</evidence>
<keyword evidence="8 10" id="KW-0238">DNA-binding</keyword>
<comment type="miscellaneous">
    <text evidence="10">In the RecBCD complex, RecB has a slow 3'-5' helicase, an exonuclease activity and loads RecA onto ssDNA, RecD has a fast 5'-3' helicase activity, while RecC stimulates the ATPase and processivity of the RecB helicase and contributes to recognition of the Chi site.</text>
</comment>
<dbReference type="PANTHER" id="PTHR30591">
    <property type="entry name" value="RECBCD ENZYME SUBUNIT RECC"/>
    <property type="match status" value="1"/>
</dbReference>
<sequence length="1121" mass="122341">MHRSAHGVPLAHALADVLAEPLADPFAVEMIAVPAKGVERWLTQRLSHVLGTAPATGTRTAPDGVCANVDYPTPAEVVEQAVRAASPEIAASVRAWAPDRVRWPLIEVIDVSLSEPWCAPLARHLRHGGRRLAVATRLARLFDEYGQSRPAMITAWAQGRDEFGDGHRLDPDLIGQAELWRRLRDLLGRPAPGELLDEACTRLREDPALSALPDRISIFGASRLSPARVQVLAALAEHRDVHLWMHHPSPALWEATGAPAVRRADDDSRSRVHNPLLASMSRDLLELQQTLKRHAPQARTIEHPVPPRPPTLLGRLQHDLYTGEIIDVADRPALHPGDTSVQVHACYGRVRQVEVLREVIVGLLADDPTLEPRDILVMCPDVETFAPIIASAFAIGDDHDSDDGHPAQRLRVRVADRSPRQTNALYDVLGVLLDLGTARITAPQVLDLAGREAVRRRFGFDDDDLARMRDWLVGAGIRWGLDESHRQTWHLASIPQGTWRAGLDRLLLGVAVEGDTEHLGGVVGLDDVDSADIDLAGRLAELVDRLTTAQSLMAGEHPVGHWLAGLEEAVLGLGGTDRTTAWQVNQLRSELFDVIETAAGSSSPCGLADIRSLLSDLLAGRPTRSSFRTGTLTVCTLVPMRSVPHRVICLLGLDDGNFPRRADPDGDDVLGRDPWVGERDARSEDRQLFIDAVGAAEERLVITYSGADDRTGTPIPPAVPLGELLDAVDRTAWVEDGRVRDRITMNHPLQPFDPRNFTAGTLGRPGPFSFDQPALDGARALTGAKVAEKPFLEGILPAPRRQTDIELADLHRLLQHPAKGFLRQRLQVSMALTDEEPDDTLPVQLDALQQWSVGDRLLRLRLSGLSPADCITLEQRRGLLPPGELGRAVLAQVGRNVENVLRASTIERAAPADTRDVDVTLPDGTRLTGTVGGVREGTILSLSYSRLAAKHRLDSWIDLLALTATPGVKAPSAVTVGRGRGGAARSVFDPIDAELALTTLTELVGLYRSGLRSPLPLPMKTSAAYAERRFRRSIVSAARVEAAKAWLDRTDDRFGFMAGEQSDAEHRLVFGGTATMDALVAERPAVDEEGEGWVMDETDRFGRLSRRLWDPLLAAERLEGR</sequence>
<name>A0ABT9NZG4_9ACTN</name>
<dbReference type="Pfam" id="PF04257">
    <property type="entry name" value="Exonuc_V_gamma"/>
    <property type="match status" value="1"/>
</dbReference>
<evidence type="ECO:0000313" key="13">
    <source>
        <dbReference type="Proteomes" id="UP001235712"/>
    </source>
</evidence>
<gene>
    <name evidence="10" type="primary">recC</name>
    <name evidence="12" type="ORF">J2S57_001569</name>
</gene>
<keyword evidence="5 10" id="KW-0347">Helicase</keyword>
<dbReference type="PIRSF" id="PIRSF000980">
    <property type="entry name" value="RecC"/>
    <property type="match status" value="1"/>
</dbReference>
<dbReference type="GO" id="GO:0008854">
    <property type="term" value="F:exodeoxyribonuclease V activity"/>
    <property type="evidence" value="ECO:0007669"/>
    <property type="project" value="UniProtKB-EC"/>
</dbReference>
<keyword evidence="13" id="KW-1185">Reference proteome</keyword>
<feature type="domain" description="RecC C-terminal" evidence="11">
    <location>
        <begin position="803"/>
        <end position="1029"/>
    </location>
</feature>
<dbReference type="Gene3D" id="3.40.50.10930">
    <property type="match status" value="1"/>
</dbReference>
<dbReference type="SUPFAM" id="SSF52980">
    <property type="entry name" value="Restriction endonuclease-like"/>
    <property type="match status" value="1"/>
</dbReference>
<evidence type="ECO:0000256" key="10">
    <source>
        <dbReference type="HAMAP-Rule" id="MF_01486"/>
    </source>
</evidence>
<keyword evidence="7 10" id="KW-0067">ATP-binding</keyword>
<evidence type="ECO:0000313" key="12">
    <source>
        <dbReference type="EMBL" id="MDP9825820.1"/>
    </source>
</evidence>
<dbReference type="InterPro" id="IPR011335">
    <property type="entry name" value="Restrct_endonuc-II-like"/>
</dbReference>
<dbReference type="InterPro" id="IPR041500">
    <property type="entry name" value="RecC_C"/>
</dbReference>
<dbReference type="EMBL" id="JAUSQZ010000001">
    <property type="protein sequence ID" value="MDP9825820.1"/>
    <property type="molecule type" value="Genomic_DNA"/>
</dbReference>
<proteinExistence type="inferred from homology"/>
<keyword evidence="2 10" id="KW-0547">Nucleotide-binding</keyword>
<evidence type="ECO:0000256" key="3">
    <source>
        <dbReference type="ARBA" id="ARBA00022763"/>
    </source>
</evidence>
<protein>
    <recommendedName>
        <fullName evidence="10">RecBCD enzyme subunit RecC</fullName>
    </recommendedName>
    <alternativeName>
        <fullName evidence="10">Exonuclease V subunit RecC</fullName>
        <shortName evidence="10">ExoV subunit RecC</shortName>
    </alternativeName>
    <alternativeName>
        <fullName evidence="10">Helicase/nuclease RecBCD subunit RecC</fullName>
    </alternativeName>
</protein>
<keyword evidence="3 10" id="KW-0227">DNA damage</keyword>
<dbReference type="InterPro" id="IPR013986">
    <property type="entry name" value="DExx_box_DNA_helicase_dom_sf"/>
</dbReference>
<comment type="subunit">
    <text evidence="10">Heterotrimer of RecB, RecC and RecD. All subunits contribute to DNA-binding.</text>
</comment>
<dbReference type="Gene3D" id="1.10.10.990">
    <property type="match status" value="1"/>
</dbReference>
<evidence type="ECO:0000256" key="5">
    <source>
        <dbReference type="ARBA" id="ARBA00022806"/>
    </source>
</evidence>
<dbReference type="Gene3D" id="3.40.50.300">
    <property type="entry name" value="P-loop containing nucleotide triphosphate hydrolases"/>
    <property type="match status" value="2"/>
</dbReference>
<accession>A0ABT9NZG4</accession>
<keyword evidence="6 10" id="KW-0269">Exonuclease</keyword>
<evidence type="ECO:0000256" key="8">
    <source>
        <dbReference type="ARBA" id="ARBA00023125"/>
    </source>
</evidence>
<dbReference type="Pfam" id="PF17946">
    <property type="entry name" value="RecC_C"/>
    <property type="match status" value="1"/>
</dbReference>
<evidence type="ECO:0000256" key="9">
    <source>
        <dbReference type="ARBA" id="ARBA00023204"/>
    </source>
</evidence>
<keyword evidence="1 10" id="KW-0540">Nuclease</keyword>
<evidence type="ECO:0000256" key="4">
    <source>
        <dbReference type="ARBA" id="ARBA00022801"/>
    </source>
</evidence>
<comment type="function">
    <text evidence="10">A helicase/nuclease that prepares dsDNA breaks (DSB) for recombinational DNA repair. Binds to DSBs and unwinds DNA via a highly rapid and processive ATP-dependent bidirectional helicase activity. Unwinds dsDNA until it encounters a Chi (crossover hotspot instigator) sequence from the 3' direction. Cuts ssDNA a few nucleotides 3' to the Chi site. The properties and activities of the enzyme are changed at Chi. The Chi-altered holoenzyme produces a long 3'-ssDNA overhang and facilitates RecA-binding to the ssDNA for homologous DNA recombination and repair. Holoenzyme degrades any linearized DNA that is unable to undergo homologous recombination. In the holoenzyme this subunit recognizes the wild-type Chi sequence, and when added to isolated RecB increases its ATP-dependent helicase processivity.</text>
</comment>
<dbReference type="NCBIfam" id="TIGR01450">
    <property type="entry name" value="recC"/>
    <property type="match status" value="1"/>
</dbReference>